<organism evidence="1 2">
    <name type="scientific">Clostridium thermosuccinogenes</name>
    <dbReference type="NCBI Taxonomy" id="84032"/>
    <lineage>
        <taxon>Bacteria</taxon>
        <taxon>Bacillati</taxon>
        <taxon>Bacillota</taxon>
        <taxon>Clostridia</taxon>
        <taxon>Eubacteriales</taxon>
        <taxon>Clostridiaceae</taxon>
        <taxon>Clostridium</taxon>
    </lineage>
</organism>
<gene>
    <name evidence="1" type="ORF">CDQ84_18060</name>
</gene>
<evidence type="ECO:0000313" key="1">
    <source>
        <dbReference type="EMBL" id="PNT94903.1"/>
    </source>
</evidence>
<comment type="caution">
    <text evidence="1">The sequence shown here is derived from an EMBL/GenBank/DDBJ whole genome shotgun (WGS) entry which is preliminary data.</text>
</comment>
<protein>
    <recommendedName>
        <fullName evidence="3">LPS biosynthesis protein</fullName>
    </recommendedName>
</protein>
<dbReference type="KEGG" id="cthd:CDO33_12795"/>
<keyword evidence="2" id="KW-1185">Reference proteome</keyword>
<proteinExistence type="predicted"/>
<sequence>MRTKQEYYELILKNRELVKDPEVLRCTCTQTLCEWHGRCRECVALHRYHKDHVPACLQSFINDKLKEIVKIGELIAVEKEPTPIEYRMYVKEQDEKLSKSSE</sequence>
<dbReference type="Proteomes" id="UP000236151">
    <property type="component" value="Unassembled WGS sequence"/>
</dbReference>
<evidence type="ECO:0000313" key="2">
    <source>
        <dbReference type="Proteomes" id="UP000236151"/>
    </source>
</evidence>
<accession>A0A2K2EZN7</accession>
<dbReference type="EMBL" id="NIOJ01000084">
    <property type="protein sequence ID" value="PNT94903.1"/>
    <property type="molecule type" value="Genomic_DNA"/>
</dbReference>
<name>A0A2K2EZN7_9CLOT</name>
<dbReference type="OrthoDB" id="9800443at2"/>
<dbReference type="AlphaFoldDB" id="A0A2K2EZN7"/>
<evidence type="ECO:0008006" key="3">
    <source>
        <dbReference type="Google" id="ProtNLM"/>
    </source>
</evidence>
<reference evidence="2" key="1">
    <citation type="submission" date="2017-06" db="EMBL/GenBank/DDBJ databases">
        <title>Investigating the central metabolism of Clostridium thermosuccinogenes.</title>
        <authorList>
            <person name="Koendjbiharie J.G."/>
            <person name="Van Kranenburg R."/>
            <person name="Vriesendorp B."/>
        </authorList>
    </citation>
    <scope>NUCLEOTIDE SEQUENCE [LARGE SCALE GENOMIC DNA]</scope>
    <source>
        <strain evidence="2">DSM 5806</strain>
    </source>
</reference>
<dbReference type="RefSeq" id="WP_103083136.1">
    <property type="nucleotide sequence ID" value="NZ_CP021850.1"/>
</dbReference>